<evidence type="ECO:0000313" key="2">
    <source>
        <dbReference type="EMBL" id="QNO17414.1"/>
    </source>
</evidence>
<dbReference type="KEGG" id="caml:H6X83_10770"/>
<feature type="transmembrane region" description="Helical" evidence="1">
    <location>
        <begin position="12"/>
        <end position="34"/>
    </location>
</feature>
<keyword evidence="1" id="KW-0812">Transmembrane</keyword>
<dbReference type="PANTHER" id="PTHR37305:SF1">
    <property type="entry name" value="MEMBRANE PROTEIN"/>
    <property type="match status" value="1"/>
</dbReference>
<keyword evidence="3" id="KW-1185">Reference proteome</keyword>
<gene>
    <name evidence="2" type="ORF">H6X83_10770</name>
</gene>
<dbReference type="Proteomes" id="UP000516046">
    <property type="component" value="Chromosome"/>
</dbReference>
<name>A0A7G9WFF2_9FIRM</name>
<evidence type="ECO:0000256" key="1">
    <source>
        <dbReference type="SAM" id="Phobius"/>
    </source>
</evidence>
<dbReference type="RefSeq" id="WP_212506484.1">
    <property type="nucleotide sequence ID" value="NZ_CP060696.1"/>
</dbReference>
<feature type="transmembrane region" description="Helical" evidence="1">
    <location>
        <begin position="213"/>
        <end position="236"/>
    </location>
</feature>
<keyword evidence="1" id="KW-0472">Membrane</keyword>
<accession>A0A7G9WFF2</accession>
<dbReference type="EMBL" id="CP060696">
    <property type="protein sequence ID" value="QNO17414.1"/>
    <property type="molecule type" value="Genomic_DNA"/>
</dbReference>
<feature type="transmembrane region" description="Helical" evidence="1">
    <location>
        <begin position="54"/>
        <end position="73"/>
    </location>
</feature>
<reference evidence="2 3" key="1">
    <citation type="submission" date="2020-08" db="EMBL/GenBank/DDBJ databases">
        <authorList>
            <person name="Ren C."/>
            <person name="Gu Y."/>
            <person name="Xu Y."/>
        </authorList>
    </citation>
    <scope>NUCLEOTIDE SEQUENCE [LARGE SCALE GENOMIC DNA]</scope>
    <source>
        <strain evidence="2 3">LBM18003</strain>
    </source>
</reference>
<protein>
    <submittedName>
        <fullName evidence="2">ABC transporter permease</fullName>
    </submittedName>
</protein>
<dbReference type="PANTHER" id="PTHR37305">
    <property type="entry name" value="INTEGRAL MEMBRANE PROTEIN-RELATED"/>
    <property type="match status" value="1"/>
</dbReference>
<organism evidence="2 3">
    <name type="scientific">Caproicibacterium amylolyticum</name>
    <dbReference type="NCBI Taxonomy" id="2766537"/>
    <lineage>
        <taxon>Bacteria</taxon>
        <taxon>Bacillati</taxon>
        <taxon>Bacillota</taxon>
        <taxon>Clostridia</taxon>
        <taxon>Eubacteriales</taxon>
        <taxon>Oscillospiraceae</taxon>
        <taxon>Caproicibacterium</taxon>
    </lineage>
</organism>
<dbReference type="AlphaFoldDB" id="A0A7G9WFF2"/>
<feature type="transmembrane region" description="Helical" evidence="1">
    <location>
        <begin position="169"/>
        <end position="188"/>
    </location>
</feature>
<feature type="transmembrane region" description="Helical" evidence="1">
    <location>
        <begin position="139"/>
        <end position="160"/>
    </location>
</feature>
<keyword evidence="1" id="KW-1133">Transmembrane helix</keyword>
<evidence type="ECO:0000313" key="3">
    <source>
        <dbReference type="Proteomes" id="UP000516046"/>
    </source>
</evidence>
<sequence>MFKLIHADLYKVFHRVYFYVLTLVVSALSFIVILSAHSNSTPQGDMVASILQFAVQYLSLPVMILPCLTDIVLNEEYREHTVKNTMAYGTNRNQLYSAKLITAFLLGVIMLIVVMIVFVGGALLLLPHEGLTTAIMGDFFARLGVAVVVYAACLSMAAFFSTLCSRNTLWMFLFYGVFFFTDLLLHLFKLDEGIKYVLKTQFNHISANPVSQLGMPIVVSLVTLAVFYAAGSALFCKKDVS</sequence>
<dbReference type="Pfam" id="PF12730">
    <property type="entry name" value="ABC2_membrane_4"/>
    <property type="match status" value="1"/>
</dbReference>
<feature type="transmembrane region" description="Helical" evidence="1">
    <location>
        <begin position="100"/>
        <end position="127"/>
    </location>
</feature>
<proteinExistence type="predicted"/>